<feature type="non-terminal residue" evidence="2">
    <location>
        <position position="84"/>
    </location>
</feature>
<protein>
    <submittedName>
        <fullName evidence="2">Uncharacterized protein</fullName>
    </submittedName>
</protein>
<feature type="region of interest" description="Disordered" evidence="1">
    <location>
        <begin position="10"/>
        <end position="33"/>
    </location>
</feature>
<dbReference type="EMBL" id="SGJD01060930">
    <property type="protein sequence ID" value="KAB0336460.1"/>
    <property type="molecule type" value="Genomic_DNA"/>
</dbReference>
<evidence type="ECO:0000313" key="3">
    <source>
        <dbReference type="Proteomes" id="UP000437017"/>
    </source>
</evidence>
<gene>
    <name evidence="2" type="ORF">E2I00_007991</name>
</gene>
<evidence type="ECO:0000256" key="1">
    <source>
        <dbReference type="SAM" id="MobiDB-lite"/>
    </source>
</evidence>
<accession>A0A643ATN5</accession>
<keyword evidence="3" id="KW-1185">Reference proteome</keyword>
<feature type="non-terminal residue" evidence="2">
    <location>
        <position position="1"/>
    </location>
</feature>
<name>A0A643ATN5_BALPH</name>
<reference evidence="2 3" key="1">
    <citation type="journal article" date="2019" name="PLoS ONE">
        <title>Genomic analyses reveal an absence of contemporary introgressive admixture between fin whales and blue whales, despite known hybrids.</title>
        <authorList>
            <person name="Westbury M.V."/>
            <person name="Petersen B."/>
            <person name="Lorenzen E.D."/>
        </authorList>
    </citation>
    <scope>NUCLEOTIDE SEQUENCE [LARGE SCALE GENOMIC DNA]</scope>
    <source>
        <strain evidence="2">FinWhale-01</strain>
    </source>
</reference>
<feature type="compositionally biased region" description="Acidic residues" evidence="1">
    <location>
        <begin position="13"/>
        <end position="31"/>
    </location>
</feature>
<comment type="caution">
    <text evidence="2">The sequence shown here is derived from an EMBL/GenBank/DDBJ whole genome shotgun (WGS) entry which is preliminary data.</text>
</comment>
<evidence type="ECO:0000313" key="2">
    <source>
        <dbReference type="EMBL" id="KAB0336460.1"/>
    </source>
</evidence>
<dbReference type="Proteomes" id="UP000437017">
    <property type="component" value="Unassembled WGS sequence"/>
</dbReference>
<sequence length="84" mass="10132">VPREAWYWLRLEEETEEEEEEEEEQDEDEYKSEDLSIKKTCLQIAQDQLLQIMTKIILNKEQEEVPFHPCKHEKEGKSIPLKSN</sequence>
<dbReference type="AlphaFoldDB" id="A0A643ATN5"/>
<organism evidence="2 3">
    <name type="scientific">Balaenoptera physalus</name>
    <name type="common">Fin whale</name>
    <name type="synonym">Balaena physalus</name>
    <dbReference type="NCBI Taxonomy" id="9770"/>
    <lineage>
        <taxon>Eukaryota</taxon>
        <taxon>Metazoa</taxon>
        <taxon>Chordata</taxon>
        <taxon>Craniata</taxon>
        <taxon>Vertebrata</taxon>
        <taxon>Euteleostomi</taxon>
        <taxon>Mammalia</taxon>
        <taxon>Eutheria</taxon>
        <taxon>Laurasiatheria</taxon>
        <taxon>Artiodactyla</taxon>
        <taxon>Whippomorpha</taxon>
        <taxon>Cetacea</taxon>
        <taxon>Mysticeti</taxon>
        <taxon>Balaenopteridae</taxon>
        <taxon>Balaenoptera</taxon>
    </lineage>
</organism>
<proteinExistence type="predicted"/>